<sequence length="215" mass="25070">MDDCISELLDEILSYILTRLSMKDLLKTSILSRRWCTLWGLRRDIYFDIHGVLGSEDELTKNGYLIDVDSRCIDLKVSRDEFVKRVDQFLKNFPGTKIDSFLVNFSLSCEQRSSIDQWISFAIARGVERINLLFQGDLSTLNIYTNVLKRINFSIIYEEDLNAFAPCATFPQLEIMRLKIFPMSSYECEEYEEFDLMLILNILQASPLLQKLSIM</sequence>
<dbReference type="InterPro" id="IPR001810">
    <property type="entry name" value="F-box_dom"/>
</dbReference>
<reference evidence="2 3" key="1">
    <citation type="journal article" date="2014" name="Am. J. Bot.">
        <title>Genome assembly and annotation for red clover (Trifolium pratense; Fabaceae).</title>
        <authorList>
            <person name="Istvanek J."/>
            <person name="Jaros M."/>
            <person name="Krenek A."/>
            <person name="Repkova J."/>
        </authorList>
    </citation>
    <scope>NUCLEOTIDE SEQUENCE [LARGE SCALE GENOMIC DNA]</scope>
    <source>
        <strain evidence="3">cv. Tatra</strain>
        <tissue evidence="2">Young leaves</tissue>
    </source>
</reference>
<feature type="non-terminal residue" evidence="2">
    <location>
        <position position="215"/>
    </location>
</feature>
<evidence type="ECO:0000313" key="2">
    <source>
        <dbReference type="EMBL" id="PNX80842.1"/>
    </source>
</evidence>
<evidence type="ECO:0000259" key="1">
    <source>
        <dbReference type="SMART" id="SM00256"/>
    </source>
</evidence>
<dbReference type="STRING" id="57577.A0A2K3LQN1"/>
<feature type="domain" description="F-box" evidence="1">
    <location>
        <begin position="8"/>
        <end position="49"/>
    </location>
</feature>
<evidence type="ECO:0000313" key="3">
    <source>
        <dbReference type="Proteomes" id="UP000236291"/>
    </source>
</evidence>
<name>A0A2K3LQN1_TRIPR</name>
<organism evidence="2 3">
    <name type="scientific">Trifolium pratense</name>
    <name type="common">Red clover</name>
    <dbReference type="NCBI Taxonomy" id="57577"/>
    <lineage>
        <taxon>Eukaryota</taxon>
        <taxon>Viridiplantae</taxon>
        <taxon>Streptophyta</taxon>
        <taxon>Embryophyta</taxon>
        <taxon>Tracheophyta</taxon>
        <taxon>Spermatophyta</taxon>
        <taxon>Magnoliopsida</taxon>
        <taxon>eudicotyledons</taxon>
        <taxon>Gunneridae</taxon>
        <taxon>Pentapetalae</taxon>
        <taxon>rosids</taxon>
        <taxon>fabids</taxon>
        <taxon>Fabales</taxon>
        <taxon>Fabaceae</taxon>
        <taxon>Papilionoideae</taxon>
        <taxon>50 kb inversion clade</taxon>
        <taxon>NPAAA clade</taxon>
        <taxon>Hologalegina</taxon>
        <taxon>IRL clade</taxon>
        <taxon>Trifolieae</taxon>
        <taxon>Trifolium</taxon>
    </lineage>
</organism>
<protein>
    <submittedName>
        <fullName evidence="2">F-box/FBD/LRR-repeat protein</fullName>
    </submittedName>
</protein>
<dbReference type="InterPro" id="IPR036047">
    <property type="entry name" value="F-box-like_dom_sf"/>
</dbReference>
<gene>
    <name evidence="2" type="ORF">L195_g036854</name>
</gene>
<dbReference type="Gene3D" id="1.20.1280.50">
    <property type="match status" value="1"/>
</dbReference>
<dbReference type="SUPFAM" id="SSF81383">
    <property type="entry name" value="F-box domain"/>
    <property type="match status" value="1"/>
</dbReference>
<dbReference type="Pfam" id="PF00646">
    <property type="entry name" value="F-box"/>
    <property type="match status" value="1"/>
</dbReference>
<dbReference type="Proteomes" id="UP000236291">
    <property type="component" value="Unassembled WGS sequence"/>
</dbReference>
<dbReference type="InterPro" id="IPR055294">
    <property type="entry name" value="FBL60-like"/>
</dbReference>
<dbReference type="PANTHER" id="PTHR31293:SF12">
    <property type="entry name" value="RNI-LIKE SUPERFAMILY PROTEIN"/>
    <property type="match status" value="1"/>
</dbReference>
<reference evidence="2 3" key="2">
    <citation type="journal article" date="2017" name="Front. Plant Sci.">
        <title>Gene Classification and Mining of Molecular Markers Useful in Red Clover (Trifolium pratense) Breeding.</title>
        <authorList>
            <person name="Istvanek J."/>
            <person name="Dluhosova J."/>
            <person name="Dluhos P."/>
            <person name="Patkova L."/>
            <person name="Nedelnik J."/>
            <person name="Repkova J."/>
        </authorList>
    </citation>
    <scope>NUCLEOTIDE SEQUENCE [LARGE SCALE GENOMIC DNA]</scope>
    <source>
        <strain evidence="3">cv. Tatra</strain>
        <tissue evidence="2">Young leaves</tissue>
    </source>
</reference>
<dbReference type="SMART" id="SM00256">
    <property type="entry name" value="FBOX"/>
    <property type="match status" value="1"/>
</dbReference>
<dbReference type="PANTHER" id="PTHR31293">
    <property type="entry name" value="RNI-LIKE SUPERFAMILY PROTEIN"/>
    <property type="match status" value="1"/>
</dbReference>
<comment type="caution">
    <text evidence="2">The sequence shown here is derived from an EMBL/GenBank/DDBJ whole genome shotgun (WGS) entry which is preliminary data.</text>
</comment>
<accession>A0A2K3LQN1</accession>
<dbReference type="ExpressionAtlas" id="A0A2K3LQN1">
    <property type="expression patterns" value="baseline"/>
</dbReference>
<dbReference type="AlphaFoldDB" id="A0A2K3LQN1"/>
<proteinExistence type="predicted"/>
<dbReference type="EMBL" id="ASHM01038739">
    <property type="protein sequence ID" value="PNX80842.1"/>
    <property type="molecule type" value="Genomic_DNA"/>
</dbReference>